<proteinExistence type="predicted"/>
<organism evidence="2 3">
    <name type="scientific">Defluviitalea raffinosedens</name>
    <dbReference type="NCBI Taxonomy" id="1450156"/>
    <lineage>
        <taxon>Bacteria</taxon>
        <taxon>Bacillati</taxon>
        <taxon>Bacillota</taxon>
        <taxon>Clostridia</taxon>
        <taxon>Lachnospirales</taxon>
        <taxon>Defluviitaleaceae</taxon>
        <taxon>Defluviitalea</taxon>
    </lineage>
</organism>
<feature type="transmembrane region" description="Helical" evidence="1">
    <location>
        <begin position="21"/>
        <end position="43"/>
    </location>
</feature>
<dbReference type="RefSeq" id="WP_158741329.1">
    <property type="nucleotide sequence ID" value="NZ_JAFBEP010000002.1"/>
</dbReference>
<reference evidence="2 3" key="1">
    <citation type="submission" date="2019-12" db="EMBL/GenBank/DDBJ databases">
        <title>Defluviitalea raffinosedens, isolated from a biogas fermenter, genome sequencing and characterization.</title>
        <authorList>
            <person name="Rettenmaier R."/>
            <person name="Schneider M."/>
            <person name="Neuhaus K."/>
            <person name="Liebl W."/>
            <person name="Zverlov V."/>
        </authorList>
    </citation>
    <scope>NUCLEOTIDE SEQUENCE [LARGE SCALE GENOMIC DNA]</scope>
    <source>
        <strain evidence="2 3">249c-K6</strain>
    </source>
</reference>
<keyword evidence="3" id="KW-1185">Reference proteome</keyword>
<evidence type="ECO:0000313" key="3">
    <source>
        <dbReference type="Proteomes" id="UP000483018"/>
    </source>
</evidence>
<keyword evidence="1" id="KW-0472">Membrane</keyword>
<gene>
    <name evidence="2" type="ORF">GND95_11650</name>
</gene>
<comment type="caution">
    <text evidence="2">The sequence shown here is derived from an EMBL/GenBank/DDBJ whole genome shotgun (WGS) entry which is preliminary data.</text>
</comment>
<keyword evidence="1" id="KW-1133">Transmembrane helix</keyword>
<dbReference type="Proteomes" id="UP000483018">
    <property type="component" value="Unassembled WGS sequence"/>
</dbReference>
<dbReference type="EMBL" id="WSLF01000012">
    <property type="protein sequence ID" value="KAE9631402.1"/>
    <property type="molecule type" value="Genomic_DNA"/>
</dbReference>
<evidence type="ECO:0000256" key="1">
    <source>
        <dbReference type="SAM" id="Phobius"/>
    </source>
</evidence>
<sequence>MIKQGLISTSDEIANKFTTNILLFTTIAFPTLIFLGWIGLFPFDLN</sequence>
<keyword evidence="1" id="KW-0812">Transmembrane</keyword>
<accession>A0A7C8LJW1</accession>
<dbReference type="AlphaFoldDB" id="A0A7C8LJW1"/>
<evidence type="ECO:0000313" key="2">
    <source>
        <dbReference type="EMBL" id="KAE9631402.1"/>
    </source>
</evidence>
<protein>
    <submittedName>
        <fullName evidence="2">Uncharacterized protein</fullName>
    </submittedName>
</protein>
<dbReference type="OrthoDB" id="9986061at2"/>
<name>A0A7C8LJW1_9FIRM</name>